<dbReference type="Gene3D" id="3.30.160.60">
    <property type="entry name" value="Classic Zinc Finger"/>
    <property type="match status" value="1"/>
</dbReference>
<dbReference type="GO" id="GO:0005689">
    <property type="term" value="C:U12-type spliceosomal complex"/>
    <property type="evidence" value="ECO:0007669"/>
    <property type="project" value="TreeGrafter"/>
</dbReference>
<dbReference type="OMA" id="DYCCCFM"/>
<name>B3MNA5_DROAN</name>
<evidence type="ECO:0000256" key="2">
    <source>
        <dbReference type="ARBA" id="ARBA00022771"/>
    </source>
</evidence>
<dbReference type="eggNOG" id="KOG3454">
    <property type="taxonomic scope" value="Eukaryota"/>
</dbReference>
<dbReference type="PhylomeDB" id="B3MNA5"/>
<dbReference type="EMBL" id="CH902620">
    <property type="protein sequence ID" value="EDV31062.1"/>
    <property type="molecule type" value="Genomic_DNA"/>
</dbReference>
<evidence type="ECO:0000259" key="5">
    <source>
        <dbReference type="PROSITE" id="PS50103"/>
    </source>
</evidence>
<feature type="domain" description="C3H1-type" evidence="5">
    <location>
        <begin position="52"/>
        <end position="79"/>
    </location>
</feature>
<dbReference type="InterPro" id="IPR000571">
    <property type="entry name" value="Znf_CCCH"/>
</dbReference>
<organism evidence="6 7">
    <name type="scientific">Drosophila ananassae</name>
    <name type="common">Fruit fly</name>
    <dbReference type="NCBI Taxonomy" id="7217"/>
    <lineage>
        <taxon>Eukaryota</taxon>
        <taxon>Metazoa</taxon>
        <taxon>Ecdysozoa</taxon>
        <taxon>Arthropoda</taxon>
        <taxon>Hexapoda</taxon>
        <taxon>Insecta</taxon>
        <taxon>Pterygota</taxon>
        <taxon>Neoptera</taxon>
        <taxon>Endopterygota</taxon>
        <taxon>Diptera</taxon>
        <taxon>Brachycera</taxon>
        <taxon>Muscomorpha</taxon>
        <taxon>Ephydroidea</taxon>
        <taxon>Drosophilidae</taxon>
        <taxon>Drosophila</taxon>
        <taxon>Sophophora</taxon>
    </lineage>
</organism>
<dbReference type="InterPro" id="IPR036236">
    <property type="entry name" value="Znf_C2H2_sf"/>
</dbReference>
<dbReference type="GO" id="GO:0008270">
    <property type="term" value="F:zinc ion binding"/>
    <property type="evidence" value="ECO:0007669"/>
    <property type="project" value="UniProtKB-KW"/>
</dbReference>
<proteinExistence type="predicted"/>
<dbReference type="HOGENOM" id="CLU_100385_1_1_1"/>
<evidence type="ECO:0000256" key="3">
    <source>
        <dbReference type="ARBA" id="ARBA00022833"/>
    </source>
</evidence>
<evidence type="ECO:0000256" key="4">
    <source>
        <dbReference type="PROSITE-ProRule" id="PRU00723"/>
    </source>
</evidence>
<reference evidence="6 7" key="1">
    <citation type="journal article" date="2007" name="Nature">
        <title>Evolution of genes and genomes on the Drosophila phylogeny.</title>
        <authorList>
            <consortium name="Drosophila 12 Genomes Consortium"/>
            <person name="Clark A.G."/>
            <person name="Eisen M.B."/>
            <person name="Smith D.R."/>
            <person name="Bergman C.M."/>
            <person name="Oliver B."/>
            <person name="Markow T.A."/>
            <person name="Kaufman T.C."/>
            <person name="Kellis M."/>
            <person name="Gelbart W."/>
            <person name="Iyer V.N."/>
            <person name="Pollard D.A."/>
            <person name="Sackton T.B."/>
            <person name="Larracuente A.M."/>
            <person name="Singh N.D."/>
            <person name="Abad J.P."/>
            <person name="Abt D.N."/>
            <person name="Adryan B."/>
            <person name="Aguade M."/>
            <person name="Akashi H."/>
            <person name="Anderson W.W."/>
            <person name="Aquadro C.F."/>
            <person name="Ardell D.H."/>
            <person name="Arguello R."/>
            <person name="Artieri C.G."/>
            <person name="Barbash D.A."/>
            <person name="Barker D."/>
            <person name="Barsanti P."/>
            <person name="Batterham P."/>
            <person name="Batzoglou S."/>
            <person name="Begun D."/>
            <person name="Bhutkar A."/>
            <person name="Blanco E."/>
            <person name="Bosak S.A."/>
            <person name="Bradley R.K."/>
            <person name="Brand A.D."/>
            <person name="Brent M.R."/>
            <person name="Brooks A.N."/>
            <person name="Brown R.H."/>
            <person name="Butlin R.K."/>
            <person name="Caggese C."/>
            <person name="Calvi B.R."/>
            <person name="Bernardo de Carvalho A."/>
            <person name="Caspi A."/>
            <person name="Castrezana S."/>
            <person name="Celniker S.E."/>
            <person name="Chang J.L."/>
            <person name="Chapple C."/>
            <person name="Chatterji S."/>
            <person name="Chinwalla A."/>
            <person name="Civetta A."/>
            <person name="Clifton S.W."/>
            <person name="Comeron J.M."/>
            <person name="Costello J.C."/>
            <person name="Coyne J.A."/>
            <person name="Daub J."/>
            <person name="David R.G."/>
            <person name="Delcher A.L."/>
            <person name="Delehaunty K."/>
            <person name="Do C.B."/>
            <person name="Ebling H."/>
            <person name="Edwards K."/>
            <person name="Eickbush T."/>
            <person name="Evans J.D."/>
            <person name="Filipski A."/>
            <person name="Findeiss S."/>
            <person name="Freyhult E."/>
            <person name="Fulton L."/>
            <person name="Fulton R."/>
            <person name="Garcia A.C."/>
            <person name="Gardiner A."/>
            <person name="Garfield D.A."/>
            <person name="Garvin B.E."/>
            <person name="Gibson G."/>
            <person name="Gilbert D."/>
            <person name="Gnerre S."/>
            <person name="Godfrey J."/>
            <person name="Good R."/>
            <person name="Gotea V."/>
            <person name="Gravely B."/>
            <person name="Greenberg A.J."/>
            <person name="Griffiths-Jones S."/>
            <person name="Gross S."/>
            <person name="Guigo R."/>
            <person name="Gustafson E.A."/>
            <person name="Haerty W."/>
            <person name="Hahn M.W."/>
            <person name="Halligan D.L."/>
            <person name="Halpern A.L."/>
            <person name="Halter G.M."/>
            <person name="Han M.V."/>
            <person name="Heger A."/>
            <person name="Hillier L."/>
            <person name="Hinrichs A.S."/>
            <person name="Holmes I."/>
            <person name="Hoskins R.A."/>
            <person name="Hubisz M.J."/>
            <person name="Hultmark D."/>
            <person name="Huntley M.A."/>
            <person name="Jaffe D.B."/>
            <person name="Jagadeeshan S."/>
            <person name="Jeck W.R."/>
            <person name="Johnson J."/>
            <person name="Jones C.D."/>
            <person name="Jordan W.C."/>
            <person name="Karpen G.H."/>
            <person name="Kataoka E."/>
            <person name="Keightley P.D."/>
            <person name="Kheradpour P."/>
            <person name="Kirkness E.F."/>
            <person name="Koerich L.B."/>
            <person name="Kristiansen K."/>
            <person name="Kudrna D."/>
            <person name="Kulathinal R.J."/>
            <person name="Kumar S."/>
            <person name="Kwok R."/>
            <person name="Lander E."/>
            <person name="Langley C.H."/>
            <person name="Lapoint R."/>
            <person name="Lazzaro B.P."/>
            <person name="Lee S.J."/>
            <person name="Levesque L."/>
            <person name="Li R."/>
            <person name="Lin C.F."/>
            <person name="Lin M.F."/>
            <person name="Lindblad-Toh K."/>
            <person name="Llopart A."/>
            <person name="Long M."/>
            <person name="Low L."/>
            <person name="Lozovsky E."/>
            <person name="Lu J."/>
            <person name="Luo M."/>
            <person name="Machado C.A."/>
            <person name="Makalowski W."/>
            <person name="Marzo M."/>
            <person name="Matsuda M."/>
            <person name="Matzkin L."/>
            <person name="McAllister B."/>
            <person name="McBride C.S."/>
            <person name="McKernan B."/>
            <person name="McKernan K."/>
            <person name="Mendez-Lago M."/>
            <person name="Minx P."/>
            <person name="Mollenhauer M.U."/>
            <person name="Montooth K."/>
            <person name="Mount S.M."/>
            <person name="Mu X."/>
            <person name="Myers E."/>
            <person name="Negre B."/>
            <person name="Newfeld S."/>
            <person name="Nielsen R."/>
            <person name="Noor M.A."/>
            <person name="O'Grady P."/>
            <person name="Pachter L."/>
            <person name="Papaceit M."/>
            <person name="Parisi M.J."/>
            <person name="Parisi M."/>
            <person name="Parts L."/>
            <person name="Pedersen J.S."/>
            <person name="Pesole G."/>
            <person name="Phillippy A.M."/>
            <person name="Ponting C.P."/>
            <person name="Pop M."/>
            <person name="Porcelli D."/>
            <person name="Powell J.R."/>
            <person name="Prohaska S."/>
            <person name="Pruitt K."/>
            <person name="Puig M."/>
            <person name="Quesneville H."/>
            <person name="Ram K.R."/>
            <person name="Rand D."/>
            <person name="Rasmussen M.D."/>
            <person name="Reed L.K."/>
            <person name="Reenan R."/>
            <person name="Reily A."/>
            <person name="Remington K.A."/>
            <person name="Rieger T.T."/>
            <person name="Ritchie M.G."/>
            <person name="Robin C."/>
            <person name="Rogers Y.H."/>
            <person name="Rohde C."/>
            <person name="Rozas J."/>
            <person name="Rubenfield M.J."/>
            <person name="Ruiz A."/>
            <person name="Russo S."/>
            <person name="Salzberg S.L."/>
            <person name="Sanchez-Gracia A."/>
            <person name="Saranga D.J."/>
            <person name="Sato H."/>
            <person name="Schaeffer S.W."/>
            <person name="Schatz M.C."/>
            <person name="Schlenke T."/>
            <person name="Schwartz R."/>
            <person name="Segarra C."/>
            <person name="Singh R.S."/>
            <person name="Sirot L."/>
            <person name="Sirota M."/>
            <person name="Sisneros N.B."/>
            <person name="Smith C.D."/>
            <person name="Smith T.F."/>
            <person name="Spieth J."/>
            <person name="Stage D.E."/>
            <person name="Stark A."/>
            <person name="Stephan W."/>
            <person name="Strausberg R.L."/>
            <person name="Strempel S."/>
            <person name="Sturgill D."/>
            <person name="Sutton G."/>
            <person name="Sutton G.G."/>
            <person name="Tao W."/>
            <person name="Teichmann S."/>
            <person name="Tobari Y.N."/>
            <person name="Tomimura Y."/>
            <person name="Tsolas J.M."/>
            <person name="Valente V.L."/>
            <person name="Venter E."/>
            <person name="Venter J.C."/>
            <person name="Vicario S."/>
            <person name="Vieira F.G."/>
            <person name="Vilella A.J."/>
            <person name="Villasante A."/>
            <person name="Walenz B."/>
            <person name="Wang J."/>
            <person name="Wasserman M."/>
            <person name="Watts T."/>
            <person name="Wilson D."/>
            <person name="Wilson R.K."/>
            <person name="Wing R.A."/>
            <person name="Wolfner M.F."/>
            <person name="Wong A."/>
            <person name="Wong G.K."/>
            <person name="Wu C.I."/>
            <person name="Wu G."/>
            <person name="Yamamoto D."/>
            <person name="Yang H.P."/>
            <person name="Yang S.P."/>
            <person name="Yorke J.A."/>
            <person name="Yoshida K."/>
            <person name="Zdobnov E."/>
            <person name="Zhang P."/>
            <person name="Zhang Y."/>
            <person name="Zimin A.V."/>
            <person name="Baldwin J."/>
            <person name="Abdouelleil A."/>
            <person name="Abdulkadir J."/>
            <person name="Abebe A."/>
            <person name="Abera B."/>
            <person name="Abreu J."/>
            <person name="Acer S.C."/>
            <person name="Aftuck L."/>
            <person name="Alexander A."/>
            <person name="An P."/>
            <person name="Anderson E."/>
            <person name="Anderson S."/>
            <person name="Arachi H."/>
            <person name="Azer M."/>
            <person name="Bachantsang P."/>
            <person name="Barry A."/>
            <person name="Bayul T."/>
            <person name="Berlin A."/>
            <person name="Bessette D."/>
            <person name="Bloom T."/>
            <person name="Blye J."/>
            <person name="Boguslavskiy L."/>
            <person name="Bonnet C."/>
            <person name="Boukhgalter B."/>
            <person name="Bourzgui I."/>
            <person name="Brown A."/>
            <person name="Cahill P."/>
            <person name="Channer S."/>
            <person name="Cheshatsang Y."/>
            <person name="Chuda L."/>
            <person name="Citroen M."/>
            <person name="Collymore A."/>
            <person name="Cooke P."/>
            <person name="Costello M."/>
            <person name="D'Aco K."/>
            <person name="Daza R."/>
            <person name="De Haan G."/>
            <person name="DeGray S."/>
            <person name="DeMaso C."/>
            <person name="Dhargay N."/>
            <person name="Dooley K."/>
            <person name="Dooley E."/>
            <person name="Doricent M."/>
            <person name="Dorje P."/>
            <person name="Dorjee K."/>
            <person name="Dupes A."/>
            <person name="Elong R."/>
            <person name="Falk J."/>
            <person name="Farina A."/>
            <person name="Faro S."/>
            <person name="Ferguson D."/>
            <person name="Fisher S."/>
            <person name="Foley C.D."/>
            <person name="Franke A."/>
            <person name="Friedrich D."/>
            <person name="Gadbois L."/>
            <person name="Gearin G."/>
            <person name="Gearin C.R."/>
            <person name="Giannoukos G."/>
            <person name="Goode T."/>
            <person name="Graham J."/>
            <person name="Grandbois E."/>
            <person name="Grewal S."/>
            <person name="Gyaltsen K."/>
            <person name="Hafez N."/>
            <person name="Hagos B."/>
            <person name="Hall J."/>
            <person name="Henson C."/>
            <person name="Hollinger A."/>
            <person name="Honan T."/>
            <person name="Huard M.D."/>
            <person name="Hughes L."/>
            <person name="Hurhula B."/>
            <person name="Husby M.E."/>
            <person name="Kamat A."/>
            <person name="Kanga B."/>
            <person name="Kashin S."/>
            <person name="Khazanovich D."/>
            <person name="Kisner P."/>
            <person name="Lance K."/>
            <person name="Lara M."/>
            <person name="Lee W."/>
            <person name="Lennon N."/>
            <person name="Letendre F."/>
            <person name="LeVine R."/>
            <person name="Lipovsky A."/>
            <person name="Liu X."/>
            <person name="Liu J."/>
            <person name="Liu S."/>
            <person name="Lokyitsang T."/>
            <person name="Lokyitsang Y."/>
            <person name="Lubonja R."/>
            <person name="Lui A."/>
            <person name="MacDonald P."/>
            <person name="Magnisalis V."/>
            <person name="Maru K."/>
            <person name="Matthews C."/>
            <person name="McCusker W."/>
            <person name="McDonough S."/>
            <person name="Mehta T."/>
            <person name="Meldrim J."/>
            <person name="Meneus L."/>
            <person name="Mihai O."/>
            <person name="Mihalev A."/>
            <person name="Mihova T."/>
            <person name="Mittelman R."/>
            <person name="Mlenga V."/>
            <person name="Montmayeur A."/>
            <person name="Mulrain L."/>
            <person name="Navidi A."/>
            <person name="Naylor J."/>
            <person name="Negash T."/>
            <person name="Nguyen T."/>
            <person name="Nguyen N."/>
            <person name="Nicol R."/>
            <person name="Norbu C."/>
            <person name="Norbu N."/>
            <person name="Novod N."/>
            <person name="O'Neill B."/>
            <person name="Osman S."/>
            <person name="Markiewicz E."/>
            <person name="Oyono O.L."/>
            <person name="Patti C."/>
            <person name="Phunkhang P."/>
            <person name="Pierre F."/>
            <person name="Priest M."/>
            <person name="Raghuraman S."/>
            <person name="Rege F."/>
            <person name="Reyes R."/>
            <person name="Rise C."/>
            <person name="Rogov P."/>
            <person name="Ross K."/>
            <person name="Ryan E."/>
            <person name="Settipalli S."/>
            <person name="Shea T."/>
            <person name="Sherpa N."/>
            <person name="Shi L."/>
            <person name="Shih D."/>
            <person name="Sparrow T."/>
            <person name="Spaulding J."/>
            <person name="Stalker J."/>
            <person name="Stange-Thomann N."/>
            <person name="Stavropoulos S."/>
            <person name="Stone C."/>
            <person name="Strader C."/>
            <person name="Tesfaye S."/>
            <person name="Thomson T."/>
            <person name="Thoulutsang Y."/>
            <person name="Thoulutsang D."/>
            <person name="Topham K."/>
            <person name="Topping I."/>
            <person name="Tsamla T."/>
            <person name="Vassiliev H."/>
            <person name="Vo A."/>
            <person name="Wangchuk T."/>
            <person name="Wangdi T."/>
            <person name="Weiand M."/>
            <person name="Wilkinson J."/>
            <person name="Wilson A."/>
            <person name="Yadav S."/>
            <person name="Young G."/>
            <person name="Yu Q."/>
            <person name="Zembek L."/>
            <person name="Zhong D."/>
            <person name="Zimmer A."/>
            <person name="Zwirko Z."/>
            <person name="Jaffe D.B."/>
            <person name="Alvarez P."/>
            <person name="Brockman W."/>
            <person name="Butler J."/>
            <person name="Chin C."/>
            <person name="Gnerre S."/>
            <person name="Grabherr M."/>
            <person name="Kleber M."/>
            <person name="Mauceli E."/>
            <person name="MacCallum I."/>
        </authorList>
    </citation>
    <scope>NUCLEOTIDE SEQUENCE [LARGE SCALE GENOMIC DNA]</scope>
    <source>
        <strain evidence="7">Tucson 14024-0371.13</strain>
    </source>
</reference>
<feature type="zinc finger region" description="C3H1-type" evidence="4">
    <location>
        <begin position="52"/>
        <end position="79"/>
    </location>
</feature>
<dbReference type="GeneID" id="6497984"/>
<evidence type="ECO:0000313" key="7">
    <source>
        <dbReference type="Proteomes" id="UP000007801"/>
    </source>
</evidence>
<dbReference type="AlphaFoldDB" id="B3MNA5"/>
<keyword evidence="7" id="KW-1185">Reference proteome</keyword>
<keyword evidence="3 4" id="KW-0862">Zinc</keyword>
<dbReference type="Pfam" id="PF06220">
    <property type="entry name" value="zf-U1"/>
    <property type="match status" value="1"/>
</dbReference>
<dbReference type="STRING" id="7217.B3MNA5"/>
<protein>
    <recommendedName>
        <fullName evidence="5">C3H1-type domain-containing protein</fullName>
    </recommendedName>
</protein>
<dbReference type="PROSITE" id="PS50103">
    <property type="entry name" value="ZF_C3H1"/>
    <property type="match status" value="1"/>
</dbReference>
<dbReference type="KEGG" id="dan:6497984"/>
<accession>B3MNA5</accession>
<dbReference type="PANTHER" id="PTHR16465:SF0">
    <property type="entry name" value="ZINC FINGER MATRIN-TYPE PROTEIN 5"/>
    <property type="match status" value="1"/>
</dbReference>
<keyword evidence="1 4" id="KW-0479">Metal-binding</keyword>
<dbReference type="OrthoDB" id="2417221at2759"/>
<dbReference type="InterPro" id="IPR013085">
    <property type="entry name" value="U1-CZ_Znf_C2H2"/>
</dbReference>
<evidence type="ECO:0000313" key="6">
    <source>
        <dbReference type="EMBL" id="EDV31062.1"/>
    </source>
</evidence>
<dbReference type="PANTHER" id="PTHR16465">
    <property type="entry name" value="NUCLEASE-RELATED"/>
    <property type="match status" value="1"/>
</dbReference>
<dbReference type="FunCoup" id="B3MNA5">
    <property type="interactions" value="277"/>
</dbReference>
<gene>
    <name evidence="6" type="primary">Dana\GF15171</name>
    <name evidence="6" type="synonym">dana_GLEANR_15937</name>
    <name evidence="6" type="ORF">GF15171</name>
</gene>
<dbReference type="Proteomes" id="UP000007801">
    <property type="component" value="Unassembled WGS sequence"/>
</dbReference>
<dbReference type="InParanoid" id="B3MNA5"/>
<evidence type="ECO:0000256" key="1">
    <source>
        <dbReference type="ARBA" id="ARBA00022723"/>
    </source>
</evidence>
<dbReference type="SUPFAM" id="SSF57667">
    <property type="entry name" value="beta-beta-alpha zinc fingers"/>
    <property type="match status" value="1"/>
</dbReference>
<sequence>MGGKSYFCDYCCCFMKNDINVRKLHNSGIAHTICKANYVLRLKDPRTVLMEERLKQPCLRYFSGYCKFELFCKNSHFTKKQLEKLEKLVLTQNRRESRKKQKPRKWPWKTLSQKGLPPSLQPINLTLLKKSNFELNWG</sequence>
<keyword evidence="2 4" id="KW-0863">Zinc-finger</keyword>